<dbReference type="PANTHER" id="PTHR38479">
    <property type="entry name" value="LMO0824 PROTEIN"/>
    <property type="match status" value="1"/>
</dbReference>
<dbReference type="Pfam" id="PF06224">
    <property type="entry name" value="AlkZ-like"/>
    <property type="match status" value="1"/>
</dbReference>
<protein>
    <submittedName>
        <fullName evidence="1">AlkZ family DNA glycosylase</fullName>
    </submittedName>
</protein>
<dbReference type="RefSeq" id="WP_165004734.1">
    <property type="nucleotide sequence ID" value="NZ_CP064955.1"/>
</dbReference>
<sequence>MRQRTRARARLLSQRLVGQGWATASEAVGAFGLMQGQEPTVFSSIALRTTGGIDSVAQALDRHDIIRAYPMRGTVFVGLAEDMRWMTQLLAKPAAERALRNCEAAGVSPAQVDEIREAVLLDGPVSNAQLKEIVTRVAGGVPEPAMIYRPRYLFLVDGSCAYLGSAQLLGPAPDAPGIAERFNGERQEAVNEVVRRYVATRGPVTFDDVAWWSKLPVREIRTALDSLGDGFIDNDGDYFHASLIDALAGAPASAFRTPHLLPAFDEYILGYKDRLYAMSEDVHTHLVPSNMGVFRKSIVVDGIVRGTWRGAGGTLAVEDVGGLPKYAMPGIRRKFRDFPVLPATAV</sequence>
<dbReference type="Proteomes" id="UP000594586">
    <property type="component" value="Chromosome"/>
</dbReference>
<evidence type="ECO:0000313" key="1">
    <source>
        <dbReference type="EMBL" id="QPK84113.1"/>
    </source>
</evidence>
<dbReference type="KEGG" id="cqn:G7Y29_04930"/>
<proteinExistence type="predicted"/>
<gene>
    <name evidence="1" type="ORF">G7Y29_04930</name>
</gene>
<dbReference type="PANTHER" id="PTHR38479:SF2">
    <property type="entry name" value="WINGED HELIX DNA-BINDING DOMAIN-CONTAINING PROTEIN"/>
    <property type="match status" value="1"/>
</dbReference>
<accession>A0A7T0KNR8</accession>
<name>A0A7T0KNR8_9CORY</name>
<keyword evidence="2" id="KW-1185">Reference proteome</keyword>
<evidence type="ECO:0000313" key="2">
    <source>
        <dbReference type="Proteomes" id="UP000594586"/>
    </source>
</evidence>
<reference evidence="1 2" key="1">
    <citation type="submission" date="2020-11" db="EMBL/GenBank/DDBJ databases">
        <title>Corynebacterium sp. MC1420.</title>
        <authorList>
            <person name="Zhou J."/>
        </authorList>
    </citation>
    <scope>NUCLEOTIDE SEQUENCE [LARGE SCALE GENOMIC DNA]</scope>
    <source>
        <strain evidence="1 2">MC1420</strain>
    </source>
</reference>
<dbReference type="AlphaFoldDB" id="A0A7T0KNR8"/>
<organism evidence="1 2">
    <name type="scientific">Corynebacterium qintianiae</name>
    <dbReference type="NCBI Taxonomy" id="2709392"/>
    <lineage>
        <taxon>Bacteria</taxon>
        <taxon>Bacillati</taxon>
        <taxon>Actinomycetota</taxon>
        <taxon>Actinomycetes</taxon>
        <taxon>Mycobacteriales</taxon>
        <taxon>Corynebacteriaceae</taxon>
        <taxon>Corynebacterium</taxon>
    </lineage>
</organism>
<dbReference type="EMBL" id="CP064955">
    <property type="protein sequence ID" value="QPK84113.1"/>
    <property type="molecule type" value="Genomic_DNA"/>
</dbReference>
<dbReference type="InterPro" id="IPR009351">
    <property type="entry name" value="AlkZ-like"/>
</dbReference>